<keyword evidence="3" id="KW-1185">Reference proteome</keyword>
<dbReference type="NCBIfam" id="TIGR02613">
    <property type="entry name" value="mob_myst_B"/>
    <property type="match status" value="1"/>
</dbReference>
<gene>
    <name evidence="2" type="ORF">J2W36_002988</name>
</gene>
<feature type="domain" description="Fido" evidence="1">
    <location>
        <begin position="55"/>
        <end position="194"/>
    </location>
</feature>
<dbReference type="RefSeq" id="WP_307690530.1">
    <property type="nucleotide sequence ID" value="NZ_JAUSRO010000009.1"/>
</dbReference>
<reference evidence="2 3" key="1">
    <citation type="submission" date="2023-07" db="EMBL/GenBank/DDBJ databases">
        <title>Sorghum-associated microbial communities from plants grown in Nebraska, USA.</title>
        <authorList>
            <person name="Schachtman D."/>
        </authorList>
    </citation>
    <scope>NUCLEOTIDE SEQUENCE [LARGE SCALE GENOMIC DNA]</scope>
    <source>
        <strain evidence="2 3">DS1607</strain>
    </source>
</reference>
<dbReference type="Proteomes" id="UP001226867">
    <property type="component" value="Unassembled WGS sequence"/>
</dbReference>
<dbReference type="InterPro" id="IPR036597">
    <property type="entry name" value="Fido-like_dom_sf"/>
</dbReference>
<dbReference type="InterPro" id="IPR013436">
    <property type="entry name" value="Mobile_mystery_prot_B"/>
</dbReference>
<evidence type="ECO:0000313" key="2">
    <source>
        <dbReference type="EMBL" id="MDP9900722.1"/>
    </source>
</evidence>
<dbReference type="InterPro" id="IPR003812">
    <property type="entry name" value="Fido"/>
</dbReference>
<sequence length="194" mass="22170">MEFVYAPGQTPLDLDEIGGLKPRHITTQEQLNAWEQVNILAGRVWAFRQKKAAVLEENFIRRLHLKMFGDTWTWAGTFRQTDKSIGVPSEQVAMRLTQLLENTRYQRDHAAFPPDELVIRFHHQLVFIHPFANGNGRHSRLMADILGQRLGCPAFTWGAGVDLFKPRIARQQYPEALRAADRGNIAPLLAFARS</sequence>
<dbReference type="EMBL" id="JAUSRO010000009">
    <property type="protein sequence ID" value="MDP9900722.1"/>
    <property type="molecule type" value="Genomic_DNA"/>
</dbReference>
<dbReference type="Pfam" id="PF02661">
    <property type="entry name" value="Fic"/>
    <property type="match status" value="1"/>
</dbReference>
<dbReference type="PANTHER" id="PTHR13504:SF39">
    <property type="entry name" value="CELL FILAMENTATION PROTEIN"/>
    <property type="match status" value="1"/>
</dbReference>
<name>A0ABT9SBG5_9BURK</name>
<evidence type="ECO:0000313" key="3">
    <source>
        <dbReference type="Proteomes" id="UP001226867"/>
    </source>
</evidence>
<organism evidence="2 3">
    <name type="scientific">Variovorax ginsengisoli</name>
    <dbReference type="NCBI Taxonomy" id="363844"/>
    <lineage>
        <taxon>Bacteria</taxon>
        <taxon>Pseudomonadati</taxon>
        <taxon>Pseudomonadota</taxon>
        <taxon>Betaproteobacteria</taxon>
        <taxon>Burkholderiales</taxon>
        <taxon>Comamonadaceae</taxon>
        <taxon>Variovorax</taxon>
    </lineage>
</organism>
<dbReference type="PANTHER" id="PTHR13504">
    <property type="entry name" value="FIDO DOMAIN-CONTAINING PROTEIN DDB_G0283145"/>
    <property type="match status" value="1"/>
</dbReference>
<dbReference type="PROSITE" id="PS51459">
    <property type="entry name" value="FIDO"/>
    <property type="match status" value="1"/>
</dbReference>
<protein>
    <submittedName>
        <fullName evidence="2">Fic-DOC domain mobile mystery protein B</fullName>
    </submittedName>
</protein>
<proteinExistence type="predicted"/>
<accession>A0ABT9SBG5</accession>
<dbReference type="InterPro" id="IPR040198">
    <property type="entry name" value="Fido_containing"/>
</dbReference>
<evidence type="ECO:0000259" key="1">
    <source>
        <dbReference type="PROSITE" id="PS51459"/>
    </source>
</evidence>
<dbReference type="SUPFAM" id="SSF140931">
    <property type="entry name" value="Fic-like"/>
    <property type="match status" value="1"/>
</dbReference>
<dbReference type="Gene3D" id="1.10.3290.10">
    <property type="entry name" value="Fido-like domain"/>
    <property type="match status" value="1"/>
</dbReference>
<comment type="caution">
    <text evidence="2">The sequence shown here is derived from an EMBL/GenBank/DDBJ whole genome shotgun (WGS) entry which is preliminary data.</text>
</comment>